<accession>A0ABU2LLS4</accession>
<sequence length="160" mass="17028">MFALHEGRARGWLADLIVAYELRTFDGRDSMLAVTTAPIAMDWRCGTVGEEDTVVLLVRAAQTAGVITGPPGMSLTAEFVDDGDQGYYRFFLHALVPAPLTVASSPHEACQLADLEATGIEAAVMVLRSAARAAQVLHDQLAGFVAAGSTPDREGDSRRP</sequence>
<gene>
    <name evidence="1" type="ORF">RNC47_09350</name>
</gene>
<dbReference type="Proteomes" id="UP001183420">
    <property type="component" value="Unassembled WGS sequence"/>
</dbReference>
<name>A0ABU2LLS4_9ACTN</name>
<dbReference type="EMBL" id="JAVREM010000007">
    <property type="protein sequence ID" value="MDT0318539.1"/>
    <property type="molecule type" value="Genomic_DNA"/>
</dbReference>
<proteinExistence type="predicted"/>
<dbReference type="RefSeq" id="WP_311597286.1">
    <property type="nucleotide sequence ID" value="NZ_JAVREM010000007.1"/>
</dbReference>
<evidence type="ECO:0000313" key="2">
    <source>
        <dbReference type="Proteomes" id="UP001183420"/>
    </source>
</evidence>
<keyword evidence="2" id="KW-1185">Reference proteome</keyword>
<reference evidence="2" key="1">
    <citation type="submission" date="2023-07" db="EMBL/GenBank/DDBJ databases">
        <title>30 novel species of actinomycetes from the DSMZ collection.</title>
        <authorList>
            <person name="Nouioui I."/>
        </authorList>
    </citation>
    <scope>NUCLEOTIDE SEQUENCE [LARGE SCALE GENOMIC DNA]</scope>
    <source>
        <strain evidence="2">DSM 44918</strain>
    </source>
</reference>
<comment type="caution">
    <text evidence="1">The sequence shown here is derived from an EMBL/GenBank/DDBJ whole genome shotgun (WGS) entry which is preliminary data.</text>
</comment>
<organism evidence="1 2">
    <name type="scientific">Streptomyces millisiae</name>
    <dbReference type="NCBI Taxonomy" id="3075542"/>
    <lineage>
        <taxon>Bacteria</taxon>
        <taxon>Bacillati</taxon>
        <taxon>Actinomycetota</taxon>
        <taxon>Actinomycetes</taxon>
        <taxon>Kitasatosporales</taxon>
        <taxon>Streptomycetaceae</taxon>
        <taxon>Streptomyces</taxon>
    </lineage>
</organism>
<evidence type="ECO:0000313" key="1">
    <source>
        <dbReference type="EMBL" id="MDT0318539.1"/>
    </source>
</evidence>
<protein>
    <submittedName>
        <fullName evidence="1">Uncharacterized protein</fullName>
    </submittedName>
</protein>